<dbReference type="Pfam" id="PF13472">
    <property type="entry name" value="Lipase_GDSL_2"/>
    <property type="match status" value="1"/>
</dbReference>
<dbReference type="CDD" id="cd01823">
    <property type="entry name" value="SEST_like"/>
    <property type="match status" value="1"/>
</dbReference>
<reference evidence="3 4" key="1">
    <citation type="submission" date="2024-04" db="EMBL/GenBank/DDBJ databases">
        <title>Arthrobacter sp. from Plains bison fecal sample.</title>
        <authorList>
            <person name="Ruzzini A."/>
        </authorList>
    </citation>
    <scope>NUCLEOTIDE SEQUENCE [LARGE SCALE GENOMIC DNA]</scope>
    <source>
        <strain evidence="3 4">EINP1</strain>
    </source>
</reference>
<keyword evidence="4" id="KW-1185">Reference proteome</keyword>
<dbReference type="RefSeq" id="WP_342022530.1">
    <property type="nucleotide sequence ID" value="NZ_CP151657.1"/>
</dbReference>
<evidence type="ECO:0000259" key="2">
    <source>
        <dbReference type="Pfam" id="PF13472"/>
    </source>
</evidence>
<name>A0ABZ2ZVL4_9MICC</name>
<evidence type="ECO:0000313" key="3">
    <source>
        <dbReference type="EMBL" id="WZP14874.1"/>
    </source>
</evidence>
<dbReference type="InterPro" id="IPR013830">
    <property type="entry name" value="SGNH_hydro"/>
</dbReference>
<feature type="region of interest" description="Disordered" evidence="1">
    <location>
        <begin position="16"/>
        <end position="58"/>
    </location>
</feature>
<organism evidence="3 4">
    <name type="scientific">Arthrobacter citreus</name>
    <dbReference type="NCBI Taxonomy" id="1670"/>
    <lineage>
        <taxon>Bacteria</taxon>
        <taxon>Bacillati</taxon>
        <taxon>Actinomycetota</taxon>
        <taxon>Actinomycetes</taxon>
        <taxon>Micrococcales</taxon>
        <taxon>Micrococcaceae</taxon>
        <taxon>Arthrobacter</taxon>
    </lineage>
</organism>
<dbReference type="SUPFAM" id="SSF52266">
    <property type="entry name" value="SGNH hydrolase"/>
    <property type="match status" value="1"/>
</dbReference>
<dbReference type="PANTHER" id="PTHR37981">
    <property type="entry name" value="LIPASE 2"/>
    <property type="match status" value="1"/>
</dbReference>
<feature type="compositionally biased region" description="Low complexity" evidence="1">
    <location>
        <begin position="33"/>
        <end position="47"/>
    </location>
</feature>
<dbReference type="Gene3D" id="3.40.50.1110">
    <property type="entry name" value="SGNH hydrolase"/>
    <property type="match status" value="1"/>
</dbReference>
<gene>
    <name evidence="3" type="ORF">AAE021_11835</name>
</gene>
<dbReference type="Proteomes" id="UP001448858">
    <property type="component" value="Chromosome"/>
</dbReference>
<dbReference type="PANTHER" id="PTHR37981:SF1">
    <property type="entry name" value="SGNH HYDROLASE-TYPE ESTERASE DOMAIN-CONTAINING PROTEIN"/>
    <property type="match status" value="1"/>
</dbReference>
<dbReference type="GO" id="GO:0016787">
    <property type="term" value="F:hydrolase activity"/>
    <property type="evidence" value="ECO:0007669"/>
    <property type="project" value="UniProtKB-KW"/>
</dbReference>
<proteinExistence type="predicted"/>
<evidence type="ECO:0000256" key="1">
    <source>
        <dbReference type="SAM" id="MobiDB-lite"/>
    </source>
</evidence>
<dbReference type="InterPro" id="IPR036514">
    <property type="entry name" value="SGNH_hydro_sf"/>
</dbReference>
<dbReference type="EC" id="3.1.-.-" evidence="3"/>
<dbReference type="InterPro" id="IPR037460">
    <property type="entry name" value="SEST-like"/>
</dbReference>
<protein>
    <submittedName>
        <fullName evidence="3">SGNH/GDSL hydrolase family protein</fullName>
        <ecNumber evidence="3">3.1.-.-</ecNumber>
    </submittedName>
</protein>
<sequence>MLAAGILLAGCSPAPAVEESTPAASRTPPVTQEPSGSAPVPAAPGEVTTREPAPERAPAAAARLAALIGKPGKPAQVVLLGDSFAAGEGAGSYKPIDGVAESLCHRSSEALASAGETGPQTGPIVHNFACSRARISALETAQQVEGHGPGGVPAQLEQMAGVRPDLVLLSIGGNDLGFADLLQACVAATEPCGEDIGLAKSTEQKLLSLGPELTETYRRVGTAARAPVLVLPYPRMFDAGAAECGRLSSGELDFGLRVTDALNAVLEESVQAAGLPDVRYAGALEDSFAGRGACSADPLVNTARIGPLLGAVASVSASQEILHPTADGYRVLTEDLVRWLEEHPA</sequence>
<accession>A0ABZ2ZVL4</accession>
<dbReference type="EMBL" id="CP151657">
    <property type="protein sequence ID" value="WZP14874.1"/>
    <property type="molecule type" value="Genomic_DNA"/>
</dbReference>
<feature type="domain" description="SGNH hydrolase-type esterase" evidence="2">
    <location>
        <begin position="79"/>
        <end position="331"/>
    </location>
</feature>
<keyword evidence="3" id="KW-0378">Hydrolase</keyword>
<feature type="compositionally biased region" description="Polar residues" evidence="1">
    <location>
        <begin position="22"/>
        <end position="32"/>
    </location>
</feature>
<evidence type="ECO:0000313" key="4">
    <source>
        <dbReference type="Proteomes" id="UP001448858"/>
    </source>
</evidence>